<dbReference type="GeneID" id="78359198"/>
<evidence type="ECO:0000313" key="1">
    <source>
        <dbReference type="EMBL" id="RDB65620.1"/>
    </source>
</evidence>
<dbReference type="OrthoDB" id="3178107at2"/>
<reference evidence="1 2" key="1">
    <citation type="journal article" date="2018" name="Elife">
        <title>Discovery and characterization of a prevalent human gut bacterial enzyme sufficient for the inactivation of a family of plant toxins.</title>
        <authorList>
            <person name="Koppel N."/>
            <person name="Bisanz J.E."/>
            <person name="Pandelia M.E."/>
            <person name="Turnbaugh P.J."/>
            <person name="Balskus E.P."/>
        </authorList>
    </citation>
    <scope>NUCLEOTIDE SEQUENCE [LARGE SCALE GENOMIC DNA]</scope>
    <source>
        <strain evidence="1 2">3C</strain>
    </source>
</reference>
<keyword evidence="2" id="KW-1185">Reference proteome</keyword>
<evidence type="ECO:0000313" key="2">
    <source>
        <dbReference type="Proteomes" id="UP000254000"/>
    </source>
</evidence>
<sequence>MYRQRPIITTQLEALDELRDVQMTLDGTSALAMALSKSGMADTEAVALISCLLEYCALTVEASCQVIGNEPVSGQGCCA</sequence>
<dbReference type="RefSeq" id="WP_015538732.1">
    <property type="nucleotide sequence ID" value="NZ_CABMMS010000003.1"/>
</dbReference>
<gene>
    <name evidence="1" type="ORF">C1877_05695</name>
</gene>
<name>A0A369M1V9_9ACTN</name>
<organism evidence="1 2">
    <name type="scientific">Gordonibacter pamelaeae</name>
    <dbReference type="NCBI Taxonomy" id="471189"/>
    <lineage>
        <taxon>Bacteria</taxon>
        <taxon>Bacillati</taxon>
        <taxon>Actinomycetota</taxon>
        <taxon>Coriobacteriia</taxon>
        <taxon>Eggerthellales</taxon>
        <taxon>Eggerthellaceae</taxon>
        <taxon>Gordonibacter</taxon>
    </lineage>
</organism>
<dbReference type="EMBL" id="PPTS01000003">
    <property type="protein sequence ID" value="RDB65620.1"/>
    <property type="molecule type" value="Genomic_DNA"/>
</dbReference>
<dbReference type="Proteomes" id="UP000254000">
    <property type="component" value="Unassembled WGS sequence"/>
</dbReference>
<protein>
    <submittedName>
        <fullName evidence="1">Uncharacterized protein</fullName>
    </submittedName>
</protein>
<proteinExistence type="predicted"/>
<comment type="caution">
    <text evidence="1">The sequence shown here is derived from an EMBL/GenBank/DDBJ whole genome shotgun (WGS) entry which is preliminary data.</text>
</comment>
<accession>A0A369M1V9</accession>
<dbReference type="AlphaFoldDB" id="A0A369M1V9"/>